<feature type="transmembrane region" description="Helical" evidence="1">
    <location>
        <begin position="34"/>
        <end position="52"/>
    </location>
</feature>
<evidence type="ECO:0000313" key="2">
    <source>
        <dbReference type="EMBL" id="MFD1125764.1"/>
    </source>
</evidence>
<keyword evidence="1" id="KW-0812">Transmembrane</keyword>
<organism evidence="2 3">
    <name type="scientific">Lentilactobacillus raoultii</name>
    <dbReference type="NCBI Taxonomy" id="1987503"/>
    <lineage>
        <taxon>Bacteria</taxon>
        <taxon>Bacillati</taxon>
        <taxon>Bacillota</taxon>
        <taxon>Bacilli</taxon>
        <taxon>Lactobacillales</taxon>
        <taxon>Lactobacillaceae</taxon>
        <taxon>Lentilactobacillus</taxon>
    </lineage>
</organism>
<evidence type="ECO:0000256" key="1">
    <source>
        <dbReference type="SAM" id="Phobius"/>
    </source>
</evidence>
<keyword evidence="1" id="KW-1133">Transmembrane helix</keyword>
<keyword evidence="3" id="KW-1185">Reference proteome</keyword>
<protein>
    <submittedName>
        <fullName evidence="2">Uncharacterized protein</fullName>
    </submittedName>
</protein>
<dbReference type="RefSeq" id="WP_162919810.1">
    <property type="nucleotide sequence ID" value="NZ_JBHTLH010000038.1"/>
</dbReference>
<reference evidence="3" key="1">
    <citation type="journal article" date="2019" name="Int. J. Syst. Evol. Microbiol.">
        <title>The Global Catalogue of Microorganisms (GCM) 10K type strain sequencing project: providing services to taxonomists for standard genome sequencing and annotation.</title>
        <authorList>
            <consortium name="The Broad Institute Genomics Platform"/>
            <consortium name="The Broad Institute Genome Sequencing Center for Infectious Disease"/>
            <person name="Wu L."/>
            <person name="Ma J."/>
        </authorList>
    </citation>
    <scope>NUCLEOTIDE SEQUENCE [LARGE SCALE GENOMIC DNA]</scope>
    <source>
        <strain evidence="3">CCUG 71848</strain>
    </source>
</reference>
<feature type="transmembrane region" description="Helical" evidence="1">
    <location>
        <begin position="12"/>
        <end position="28"/>
    </location>
</feature>
<accession>A0ABW3PF70</accession>
<name>A0ABW3PF70_9LACO</name>
<gene>
    <name evidence="2" type="ORF">ACFQ22_10425</name>
</gene>
<keyword evidence="1" id="KW-0472">Membrane</keyword>
<dbReference type="EMBL" id="JBHTLH010000038">
    <property type="protein sequence ID" value="MFD1125764.1"/>
    <property type="molecule type" value="Genomic_DNA"/>
</dbReference>
<dbReference type="Proteomes" id="UP001597156">
    <property type="component" value="Unassembled WGS sequence"/>
</dbReference>
<evidence type="ECO:0000313" key="3">
    <source>
        <dbReference type="Proteomes" id="UP001597156"/>
    </source>
</evidence>
<sequence length="60" mass="6992">MKAFMLSHPRLSGWLLGLMIIFSSLLFLMKLDYFMVDCVVGLLVGIGLFLNWQWSNNHHH</sequence>
<proteinExistence type="predicted"/>
<comment type="caution">
    <text evidence="2">The sequence shown here is derived from an EMBL/GenBank/DDBJ whole genome shotgun (WGS) entry which is preliminary data.</text>
</comment>